<evidence type="ECO:0000313" key="1">
    <source>
        <dbReference type="EMBL" id="OGG47897.1"/>
    </source>
</evidence>
<dbReference type="InterPro" id="IPR047706">
    <property type="entry name" value="BCAM0308-like"/>
</dbReference>
<accession>A0A1F6CFW0</accession>
<evidence type="ECO:0000313" key="2">
    <source>
        <dbReference type="Proteomes" id="UP000178606"/>
    </source>
</evidence>
<dbReference type="AlphaFoldDB" id="A0A1F6CFW0"/>
<gene>
    <name evidence="1" type="ORF">A3F84_12135</name>
</gene>
<name>A0A1F6CFW0_HANXR</name>
<protein>
    <submittedName>
        <fullName evidence="1">ATPase</fullName>
    </submittedName>
</protein>
<comment type="caution">
    <text evidence="1">The sequence shown here is derived from an EMBL/GenBank/DDBJ whole genome shotgun (WGS) entry which is preliminary data.</text>
</comment>
<proteinExistence type="predicted"/>
<reference evidence="1 2" key="1">
    <citation type="journal article" date="2016" name="Nat. Commun.">
        <title>Thousands of microbial genomes shed light on interconnected biogeochemical processes in an aquifer system.</title>
        <authorList>
            <person name="Anantharaman K."/>
            <person name="Brown C.T."/>
            <person name="Hug L.A."/>
            <person name="Sharon I."/>
            <person name="Castelle C.J."/>
            <person name="Probst A.J."/>
            <person name="Thomas B.C."/>
            <person name="Singh A."/>
            <person name="Wilkins M.J."/>
            <person name="Karaoz U."/>
            <person name="Brodie E.L."/>
            <person name="Williams K.H."/>
            <person name="Hubbard S.S."/>
            <person name="Banfield J.F."/>
        </authorList>
    </citation>
    <scope>NUCLEOTIDE SEQUENCE [LARGE SCALE GENOMIC DNA]</scope>
    <source>
        <strain evidence="2">RIFCSPLOWO2_12_FULL_64_10</strain>
    </source>
</reference>
<dbReference type="NCBIfam" id="NF040826">
    <property type="entry name" value="lxa_BCAM0308"/>
    <property type="match status" value="1"/>
</dbReference>
<dbReference type="Proteomes" id="UP000178606">
    <property type="component" value="Unassembled WGS sequence"/>
</dbReference>
<dbReference type="EMBL" id="MFKF01000262">
    <property type="protein sequence ID" value="OGG47897.1"/>
    <property type="molecule type" value="Genomic_DNA"/>
</dbReference>
<organism evidence="1 2">
    <name type="scientific">Handelsmanbacteria sp. (strain RIFCSPLOWO2_12_FULL_64_10)</name>
    <dbReference type="NCBI Taxonomy" id="1817868"/>
    <lineage>
        <taxon>Bacteria</taxon>
        <taxon>Candidatus Handelsmaniibacteriota</taxon>
    </lineage>
</organism>
<sequence length="163" mass="18445">MHRDKLPKSAFQERVQDTYKTKGKLPEPTVCPTCGAVYHKGRWQWLPEPDQAHEQVCPACHRVHDQLPAGYVTLAGGFLAQHRDEILHLVRNHGEKAKAEHPLERIIAIVDHDGGVMVTTTDIHLARGIGEALEHAYQGELEFHYNDAENLLRVHWERGAAKS</sequence>